<dbReference type="InterPro" id="IPR027065">
    <property type="entry name" value="Lon_Prtase"/>
</dbReference>
<dbReference type="Pfam" id="PF05362">
    <property type="entry name" value="Lon_C"/>
    <property type="match status" value="1"/>
</dbReference>
<protein>
    <submittedName>
        <fullName evidence="2">Protease Lon-related BREX system protein BrxL</fullName>
    </submittedName>
</protein>
<keyword evidence="1 2" id="KW-0378">Hydrolase</keyword>
<dbReference type="InterPro" id="IPR014721">
    <property type="entry name" value="Ribsml_uS5_D2-typ_fold_subgr"/>
</dbReference>
<dbReference type="InterPro" id="IPR046838">
    <property type="entry name" value="BrxL_N"/>
</dbReference>
<evidence type="ECO:0000313" key="3">
    <source>
        <dbReference type="Proteomes" id="UP000829401"/>
    </source>
</evidence>
<dbReference type="GO" id="GO:0005524">
    <property type="term" value="F:ATP binding"/>
    <property type="evidence" value="ECO:0007669"/>
    <property type="project" value="InterPro"/>
</dbReference>
<dbReference type="RefSeq" id="WP_021295389.1">
    <property type="nucleotide sequence ID" value="NZ_AURB01000066.1"/>
</dbReference>
<dbReference type="STRING" id="1356854.N007_20830"/>
<dbReference type="PANTHER" id="PTHR10046">
    <property type="entry name" value="ATP DEPENDENT LON PROTEASE FAMILY MEMBER"/>
    <property type="match status" value="1"/>
</dbReference>
<accession>T0DJZ2</accession>
<dbReference type="Pfam" id="PF13337">
    <property type="entry name" value="BrxL_ATPase"/>
    <property type="match status" value="1"/>
</dbReference>
<dbReference type="GO" id="GO:0030163">
    <property type="term" value="P:protein catabolic process"/>
    <property type="evidence" value="ECO:0007669"/>
    <property type="project" value="InterPro"/>
</dbReference>
<keyword evidence="3" id="KW-1185">Reference proteome</keyword>
<dbReference type="InterPro" id="IPR008269">
    <property type="entry name" value="Lon_proteolytic"/>
</dbReference>
<proteinExistence type="predicted"/>
<accession>A0A9E6ZKT5</accession>
<dbReference type="InterPro" id="IPR027417">
    <property type="entry name" value="P-loop_NTPase"/>
</dbReference>
<dbReference type="SUPFAM" id="SSF52540">
    <property type="entry name" value="P-loop containing nucleoside triphosphate hydrolases"/>
    <property type="match status" value="1"/>
</dbReference>
<dbReference type="Gene3D" id="3.30.230.10">
    <property type="match status" value="1"/>
</dbReference>
<dbReference type="EMBL" id="CP080467">
    <property type="protein sequence ID" value="UNO49366.1"/>
    <property type="molecule type" value="Genomic_DNA"/>
</dbReference>
<dbReference type="GO" id="GO:0004252">
    <property type="term" value="F:serine-type endopeptidase activity"/>
    <property type="evidence" value="ECO:0007669"/>
    <property type="project" value="InterPro"/>
</dbReference>
<organism evidence="2 3">
    <name type="scientific">Alicyclobacillus acidoterrestris (strain ATCC 49025 / DSM 3922 / CIP 106132 / NCIMB 13137 / GD3B)</name>
    <dbReference type="NCBI Taxonomy" id="1356854"/>
    <lineage>
        <taxon>Bacteria</taxon>
        <taxon>Bacillati</taxon>
        <taxon>Bacillota</taxon>
        <taxon>Bacilli</taxon>
        <taxon>Bacillales</taxon>
        <taxon>Alicyclobacillaceae</taxon>
        <taxon>Alicyclobacillus</taxon>
    </lineage>
</organism>
<dbReference type="KEGG" id="aaco:K1I37_02075"/>
<sequence>MELNDERSLDLDQKLNTVFAGRVVRKDLTSMIKQGANVPVYVLEYLLGMYAATNDEESIREGVDRVKKILAENFVRPDEAEKIKSRIREIGQYSIIDKVTVTLNPKIDTYEAEFSNLGLKGVPISPNYVKEYDKLLAGGIWCMLKMDYFFDEEARNMNPFSISSLQPIQMPNMDLNEIFEGRRSFTKEEWIDVLIRSTGMEPTHLEERVKWHLLLRLVPLVENNYNLCELGPRGTGKSHVYKELSPNSILVSGGQTTVANLFYNMSTKKVGLVGLWDVVAFDEVAGIQFKDKDGIQIMKDYMASGSFARGKEEKTASASMVFIGNINQSLDSLIKTSHLFAPFPDAMANDTAFFDRMHYYLPGWEIPKMRPEFFTNQYGFIVDYMAEYFREMRKRSFADAIDRYFKLGNNLNQRDVIAVRKTVSGLIKLLYPNGEYTREDVEEVLKYALEGRRRVKEQLKKIGGMEFYDVHFSYIDRETLNEEYVSVPEQGGGKLIPEGMGKPGHVYTVGHGDSGMIGVYKLENQVVSGTGKFEKSGVASHRGARESLDTAFRYFTANAKSISGTISTKTKDYLMHISDLQGIGLTSELAIAELVGLCSGALERSVQESLVVLGNMTVGGTIAKVEEFANVLQVCVDAGAKKVLIPAVSVVDLQTVPSDLLIKIQPIFYSDPTDAVFKALGVS</sequence>
<dbReference type="InterPro" id="IPR013473">
    <property type="entry name" value="BrxL"/>
</dbReference>
<name>T0DJZ2_ALIAG</name>
<evidence type="ECO:0000256" key="1">
    <source>
        <dbReference type="ARBA" id="ARBA00022670"/>
    </source>
</evidence>
<keyword evidence="1 2" id="KW-0645">Protease</keyword>
<dbReference type="OrthoDB" id="5297084at2"/>
<dbReference type="NCBIfam" id="TIGR02653">
    <property type="entry name" value="Lon_rel_chp"/>
    <property type="match status" value="1"/>
</dbReference>
<dbReference type="NCBIfam" id="TIGR02688">
    <property type="entry name" value="BREX system Lon protease-like protein BrxL"/>
    <property type="match status" value="1"/>
</dbReference>
<dbReference type="GO" id="GO:0006508">
    <property type="term" value="P:proteolysis"/>
    <property type="evidence" value="ECO:0007669"/>
    <property type="project" value="UniProtKB-KW"/>
</dbReference>
<dbReference type="SUPFAM" id="SSF54211">
    <property type="entry name" value="Ribosomal protein S5 domain 2-like"/>
    <property type="match status" value="1"/>
</dbReference>
<gene>
    <name evidence="2" type="primary">brxL</name>
    <name evidence="2" type="ORF">K1I37_02075</name>
</gene>
<dbReference type="Pfam" id="PF20442">
    <property type="entry name" value="BrxL_N"/>
    <property type="match status" value="1"/>
</dbReference>
<dbReference type="GO" id="GO:0004176">
    <property type="term" value="F:ATP-dependent peptidase activity"/>
    <property type="evidence" value="ECO:0007669"/>
    <property type="project" value="InterPro"/>
</dbReference>
<dbReference type="AlphaFoldDB" id="T0DJZ2"/>
<dbReference type="Proteomes" id="UP000829401">
    <property type="component" value="Chromosome"/>
</dbReference>
<evidence type="ECO:0000313" key="2">
    <source>
        <dbReference type="EMBL" id="UNO49366.1"/>
    </source>
</evidence>
<dbReference type="InterPro" id="IPR014061">
    <property type="entry name" value="BrxL-like"/>
</dbReference>
<dbReference type="InterPro" id="IPR020568">
    <property type="entry name" value="Ribosomal_Su5_D2-typ_SF"/>
</dbReference>
<dbReference type="eggNOG" id="COG4930">
    <property type="taxonomic scope" value="Bacteria"/>
</dbReference>
<reference evidence="3" key="1">
    <citation type="journal article" date="2022" name="G3 (Bethesda)">
        <title>Unveiling the complete genome sequence of Alicyclobacillus acidoterrestris DSM 3922T, a taint-producing strain.</title>
        <authorList>
            <person name="Leonardo I.C."/>
            <person name="Barreto Crespo M.T."/>
            <person name="Gaspar F.B."/>
        </authorList>
    </citation>
    <scope>NUCLEOTIDE SEQUENCE [LARGE SCALE GENOMIC DNA]</scope>
    <source>
        <strain evidence="3">DSM 3922</strain>
    </source>
</reference>